<gene>
    <name evidence="11" type="ORF">CKO13_08020</name>
</gene>
<comment type="similarity">
    <text evidence="1">Belongs to the CpsD/CapB family.</text>
</comment>
<evidence type="ECO:0000313" key="11">
    <source>
        <dbReference type="EMBL" id="MBK1726968.1"/>
    </source>
</evidence>
<keyword evidence="6" id="KW-0067">ATP-binding</keyword>
<keyword evidence="3" id="KW-0808">Transferase</keyword>
<dbReference type="PANTHER" id="PTHR32309:SF13">
    <property type="entry name" value="FERRIC ENTEROBACTIN TRANSPORT PROTEIN FEPE"/>
    <property type="match status" value="1"/>
</dbReference>
<evidence type="ECO:0000256" key="2">
    <source>
        <dbReference type="ARBA" id="ARBA00011903"/>
    </source>
</evidence>
<keyword evidence="4" id="KW-0547">Nucleotide-binding</keyword>
<reference evidence="11 12" key="1">
    <citation type="journal article" date="2020" name="Microorganisms">
        <title>Osmotic Adaptation and Compatible Solute Biosynthesis of Phototrophic Bacteria as Revealed from Genome Analyses.</title>
        <authorList>
            <person name="Imhoff J.F."/>
            <person name="Rahn T."/>
            <person name="Kunzel S."/>
            <person name="Keller A."/>
            <person name="Neulinger S.C."/>
        </authorList>
    </citation>
    <scope>NUCLEOTIDE SEQUENCE [LARGE SCALE GENOMIC DNA]</scope>
    <source>
        <strain evidence="11 12">DSM 15116</strain>
    </source>
</reference>
<evidence type="ECO:0000256" key="9">
    <source>
        <dbReference type="SAM" id="MobiDB-lite"/>
    </source>
</evidence>
<dbReference type="GO" id="GO:0016301">
    <property type="term" value="F:kinase activity"/>
    <property type="evidence" value="ECO:0007669"/>
    <property type="project" value="UniProtKB-KW"/>
</dbReference>
<evidence type="ECO:0000256" key="1">
    <source>
        <dbReference type="ARBA" id="ARBA00007316"/>
    </source>
</evidence>
<evidence type="ECO:0000256" key="7">
    <source>
        <dbReference type="ARBA" id="ARBA00023137"/>
    </source>
</evidence>
<dbReference type="EC" id="2.7.10.2" evidence="2"/>
<evidence type="ECO:0000256" key="3">
    <source>
        <dbReference type="ARBA" id="ARBA00022679"/>
    </source>
</evidence>
<evidence type="ECO:0000313" key="12">
    <source>
        <dbReference type="Proteomes" id="UP000738126"/>
    </source>
</evidence>
<feature type="domain" description="AAA" evidence="10">
    <location>
        <begin position="121"/>
        <end position="261"/>
    </location>
</feature>
<protein>
    <recommendedName>
        <fullName evidence="2">non-specific protein-tyrosine kinase</fullName>
        <ecNumber evidence="2">2.7.10.2</ecNumber>
    </recommendedName>
</protein>
<dbReference type="Proteomes" id="UP000738126">
    <property type="component" value="Unassembled WGS sequence"/>
</dbReference>
<proteinExistence type="inferred from homology"/>
<dbReference type="Pfam" id="PF13614">
    <property type="entry name" value="AAA_31"/>
    <property type="match status" value="1"/>
</dbReference>
<dbReference type="EMBL" id="NRSH01000084">
    <property type="protein sequence ID" value="MBK1726968.1"/>
    <property type="molecule type" value="Genomic_DNA"/>
</dbReference>
<keyword evidence="12" id="KW-1185">Reference proteome</keyword>
<keyword evidence="5 11" id="KW-0418">Kinase</keyword>
<sequence length="324" mass="34520">MSIIEKALEKRRSQDRSQGQEAPADEAPDRGAAPGGAEAGEPAGPESPWGSDEGSDRDVDVEIDFGWLRHQGLQVPGEHRTGLEEEFRIMKRPVLENAFGRGGVSPVEKGRLVMLTSALPGEGKTFCTLNLALSLAMEVERTVLVVDADVARPNVPWSLGFEADRGLMDLLTDASVALPDVLLRTQIPNLSVLPCGRPQGRSTELLASRAMSELLEDIHSRYSDRIVVFDTPPLLASSEPSVLARQMGQVLLVVEAESTARVAVTRAVELLDGCDVVLGLLNKSSNIPGIGYGGYGGYGYYGSHYTASPSSDPRDLGAAAAQTG</sequence>
<dbReference type="InterPro" id="IPR050445">
    <property type="entry name" value="Bact_polysacc_biosynth/exp"/>
</dbReference>
<evidence type="ECO:0000259" key="10">
    <source>
        <dbReference type="Pfam" id="PF13614"/>
    </source>
</evidence>
<comment type="catalytic activity">
    <reaction evidence="8">
        <text>L-tyrosyl-[protein] + ATP = O-phospho-L-tyrosyl-[protein] + ADP + H(+)</text>
        <dbReference type="Rhea" id="RHEA:10596"/>
        <dbReference type="Rhea" id="RHEA-COMP:10136"/>
        <dbReference type="Rhea" id="RHEA-COMP:20101"/>
        <dbReference type="ChEBI" id="CHEBI:15378"/>
        <dbReference type="ChEBI" id="CHEBI:30616"/>
        <dbReference type="ChEBI" id="CHEBI:46858"/>
        <dbReference type="ChEBI" id="CHEBI:61978"/>
        <dbReference type="ChEBI" id="CHEBI:456216"/>
        <dbReference type="EC" id="2.7.10.2"/>
    </reaction>
</comment>
<feature type="region of interest" description="Disordered" evidence="9">
    <location>
        <begin position="1"/>
        <end position="56"/>
    </location>
</feature>
<accession>A0ABS1E619</accession>
<dbReference type="Gene3D" id="3.40.50.300">
    <property type="entry name" value="P-loop containing nucleotide triphosphate hydrolases"/>
    <property type="match status" value="1"/>
</dbReference>
<dbReference type="CDD" id="cd05387">
    <property type="entry name" value="BY-kinase"/>
    <property type="match status" value="1"/>
</dbReference>
<dbReference type="InterPro" id="IPR025669">
    <property type="entry name" value="AAA_dom"/>
</dbReference>
<evidence type="ECO:0000256" key="5">
    <source>
        <dbReference type="ARBA" id="ARBA00022777"/>
    </source>
</evidence>
<name>A0ABS1E619_9GAMM</name>
<evidence type="ECO:0000256" key="8">
    <source>
        <dbReference type="ARBA" id="ARBA00051245"/>
    </source>
</evidence>
<dbReference type="PANTHER" id="PTHR32309">
    <property type="entry name" value="TYROSINE-PROTEIN KINASE"/>
    <property type="match status" value="1"/>
</dbReference>
<organism evidence="11 12">
    <name type="scientific">Halorhodospira neutriphila</name>
    <dbReference type="NCBI Taxonomy" id="168379"/>
    <lineage>
        <taxon>Bacteria</taxon>
        <taxon>Pseudomonadati</taxon>
        <taxon>Pseudomonadota</taxon>
        <taxon>Gammaproteobacteria</taxon>
        <taxon>Chromatiales</taxon>
        <taxon>Ectothiorhodospiraceae</taxon>
        <taxon>Halorhodospira</taxon>
    </lineage>
</organism>
<dbReference type="SUPFAM" id="SSF52540">
    <property type="entry name" value="P-loop containing nucleoside triphosphate hydrolases"/>
    <property type="match status" value="1"/>
</dbReference>
<evidence type="ECO:0000256" key="6">
    <source>
        <dbReference type="ARBA" id="ARBA00022840"/>
    </source>
</evidence>
<dbReference type="NCBIfam" id="TIGR03018">
    <property type="entry name" value="pepcterm_TyrKin"/>
    <property type="match status" value="1"/>
</dbReference>
<dbReference type="RefSeq" id="WP_200259275.1">
    <property type="nucleotide sequence ID" value="NZ_NRSH01000084.1"/>
</dbReference>
<dbReference type="InterPro" id="IPR005702">
    <property type="entry name" value="Wzc-like_C"/>
</dbReference>
<keyword evidence="7" id="KW-0829">Tyrosine-protein kinase</keyword>
<feature type="compositionally biased region" description="Basic and acidic residues" evidence="9">
    <location>
        <begin position="1"/>
        <end position="15"/>
    </location>
</feature>
<comment type="caution">
    <text evidence="11">The sequence shown here is derived from an EMBL/GenBank/DDBJ whole genome shotgun (WGS) entry which is preliminary data.</text>
</comment>
<evidence type="ECO:0000256" key="4">
    <source>
        <dbReference type="ARBA" id="ARBA00022741"/>
    </source>
</evidence>
<dbReference type="InterPro" id="IPR027417">
    <property type="entry name" value="P-loop_NTPase"/>
</dbReference>